<proteinExistence type="predicted"/>
<gene>
    <name evidence="1" type="ORF">FUA22_08980</name>
</gene>
<keyword evidence="2" id="KW-1185">Reference proteome</keyword>
<sequence>MRKTIIILLLITFYNCSKTDDTGNVCTSDCTTLQGRFITLNNVGIEGVKVSLKYRIPGGPFGGGSIRYIVKTETDENGYFHQEFYIKDSELGESADGYFIIDYDDSSLDVSQYILSDNLIGTTTQPLLGQAIYSINSRDTIIGNTCYLPKKTYVKINLNNFVPVQDGDIFEVQSLYPFGLDIGYNQFLDSKYTTGSSGFSTFEASEVNNQFNVFVAENENNIIRILKIKNGISTPVDYTIYIPTDNNIELTYEY</sequence>
<protein>
    <submittedName>
        <fullName evidence="1">Uncharacterized protein</fullName>
    </submittedName>
</protein>
<name>A0A5C7GHG4_9FLAO</name>
<dbReference type="OrthoDB" id="1342421at2"/>
<organism evidence="1 2">
    <name type="scientific">Seonamhaeicola maritimus</name>
    <dbReference type="NCBI Taxonomy" id="2591822"/>
    <lineage>
        <taxon>Bacteria</taxon>
        <taxon>Pseudomonadati</taxon>
        <taxon>Bacteroidota</taxon>
        <taxon>Flavobacteriia</taxon>
        <taxon>Flavobacteriales</taxon>
        <taxon>Flavobacteriaceae</taxon>
    </lineage>
</organism>
<dbReference type="RefSeq" id="WP_147767630.1">
    <property type="nucleotide sequence ID" value="NZ_VRKQ01000010.1"/>
</dbReference>
<comment type="caution">
    <text evidence="1">The sequence shown here is derived from an EMBL/GenBank/DDBJ whole genome shotgun (WGS) entry which is preliminary data.</text>
</comment>
<reference evidence="1 2" key="1">
    <citation type="submission" date="2019-08" db="EMBL/GenBank/DDBJ databases">
        <title>Seonamhaeicola sediminis sp. nov., isolated from marine sediment.</title>
        <authorList>
            <person name="Cao W.R."/>
        </authorList>
    </citation>
    <scope>NUCLEOTIDE SEQUENCE [LARGE SCALE GENOMIC DNA]</scope>
    <source>
        <strain evidence="1 2">1505</strain>
    </source>
</reference>
<evidence type="ECO:0000313" key="1">
    <source>
        <dbReference type="EMBL" id="TXG36705.1"/>
    </source>
</evidence>
<dbReference type="Proteomes" id="UP000321080">
    <property type="component" value="Unassembled WGS sequence"/>
</dbReference>
<evidence type="ECO:0000313" key="2">
    <source>
        <dbReference type="Proteomes" id="UP000321080"/>
    </source>
</evidence>
<dbReference type="AlphaFoldDB" id="A0A5C7GHG4"/>
<dbReference type="EMBL" id="VRKQ01000010">
    <property type="protein sequence ID" value="TXG36705.1"/>
    <property type="molecule type" value="Genomic_DNA"/>
</dbReference>
<accession>A0A5C7GHG4</accession>